<keyword evidence="3" id="KW-1185">Reference proteome</keyword>
<dbReference type="STRING" id="747682.MALL_0738"/>
<evidence type="ECO:0000256" key="1">
    <source>
        <dbReference type="SAM" id="Phobius"/>
    </source>
</evidence>
<dbReference type="Pfam" id="PF12822">
    <property type="entry name" value="ECF_trnsprt"/>
    <property type="match status" value="1"/>
</dbReference>
<keyword evidence="1" id="KW-0472">Membrane</keyword>
<sequence length="88" mass="9683">MKRKPPALPSTKTWSIFSRWTIRKIVFVAILVAIAVVFTIIGNQLLPIVSIPTIKISFIGLPVKITGFIFGPIIGFFVGLLSDLLSML</sequence>
<name>D4XW39_9BACT</name>
<keyword evidence="1" id="KW-1133">Transmembrane helix</keyword>
<proteinExistence type="predicted"/>
<feature type="transmembrane region" description="Helical" evidence="1">
    <location>
        <begin position="21"/>
        <end position="41"/>
    </location>
</feature>
<dbReference type="GO" id="GO:0022857">
    <property type="term" value="F:transmembrane transporter activity"/>
    <property type="evidence" value="ECO:0007669"/>
    <property type="project" value="InterPro"/>
</dbReference>
<feature type="transmembrane region" description="Helical" evidence="1">
    <location>
        <begin position="61"/>
        <end position="81"/>
    </location>
</feature>
<gene>
    <name evidence="2" type="ORF">MALL_0738</name>
</gene>
<dbReference type="AlphaFoldDB" id="D4XW39"/>
<organism evidence="2 3">
    <name type="scientific">Mycoplasmopsis alligatoris A21JP2</name>
    <dbReference type="NCBI Taxonomy" id="747682"/>
    <lineage>
        <taxon>Bacteria</taxon>
        <taxon>Bacillati</taxon>
        <taxon>Mycoplasmatota</taxon>
        <taxon>Mycoplasmoidales</taxon>
        <taxon>Metamycoplasmataceae</taxon>
        <taxon>Mycoplasmopsis</taxon>
    </lineage>
</organism>
<dbReference type="EMBL" id="ADNC01000022">
    <property type="protein sequence ID" value="EFF41418.1"/>
    <property type="molecule type" value="Genomic_DNA"/>
</dbReference>
<dbReference type="Proteomes" id="UP000004757">
    <property type="component" value="Unassembled WGS sequence"/>
</dbReference>
<dbReference type="Gene3D" id="1.10.1760.20">
    <property type="match status" value="1"/>
</dbReference>
<accession>D4XW39</accession>
<dbReference type="InterPro" id="IPR024529">
    <property type="entry name" value="ECF_trnsprt_substrate-spec"/>
</dbReference>
<protein>
    <submittedName>
        <fullName evidence="2">Conserved domain protein</fullName>
    </submittedName>
</protein>
<keyword evidence="1" id="KW-0812">Transmembrane</keyword>
<evidence type="ECO:0000313" key="3">
    <source>
        <dbReference type="Proteomes" id="UP000004757"/>
    </source>
</evidence>
<dbReference type="RefSeq" id="WP_005683635.1">
    <property type="nucleotide sequence ID" value="NZ_ADNC01000022.1"/>
</dbReference>
<feature type="non-terminal residue" evidence="2">
    <location>
        <position position="88"/>
    </location>
</feature>
<reference evidence="2 3" key="1">
    <citation type="submission" date="2010-03" db="EMBL/GenBank/DDBJ databases">
        <authorList>
            <person name="Glass J.I."/>
            <person name="Benders G.A."/>
            <person name="Durkin A.S."/>
            <person name="Farmerie W.G."/>
            <person name="Hlavinka K."/>
            <person name="Hostetler J."/>
            <person name="Jackson J."/>
            <person name="May M.A."/>
            <person name="Miller R.H."/>
            <person name="Paralanov V."/>
            <person name="Radune D."/>
            <person name="Szczypinski B."/>
            <person name="Brown D.R."/>
        </authorList>
    </citation>
    <scope>NUCLEOTIDE SEQUENCE [LARGE SCALE GENOMIC DNA]</scope>
    <source>
        <strain evidence="2 3">A21JP2</strain>
    </source>
</reference>
<dbReference type="eggNOG" id="ENOG5033T91">
    <property type="taxonomic scope" value="Bacteria"/>
</dbReference>
<evidence type="ECO:0000313" key="2">
    <source>
        <dbReference type="EMBL" id="EFF41418.1"/>
    </source>
</evidence>
<comment type="caution">
    <text evidence="2">The sequence shown here is derived from an EMBL/GenBank/DDBJ whole genome shotgun (WGS) entry which is preliminary data.</text>
</comment>